<gene>
    <name evidence="5" type="primary">Aste57867_10974</name>
    <name evidence="4" type="ORF">As57867_010933</name>
    <name evidence="5" type="ORF">ASTE57867_10974</name>
</gene>
<reference evidence="5 6" key="1">
    <citation type="submission" date="2019-03" db="EMBL/GenBank/DDBJ databases">
        <authorList>
            <person name="Gaulin E."/>
            <person name="Dumas B."/>
        </authorList>
    </citation>
    <scope>NUCLEOTIDE SEQUENCE [LARGE SCALE GENOMIC DNA]</scope>
    <source>
        <strain evidence="5">CBS 568.67</strain>
    </source>
</reference>
<feature type="transmembrane region" description="Helical" evidence="3">
    <location>
        <begin position="107"/>
        <end position="133"/>
    </location>
</feature>
<dbReference type="AlphaFoldDB" id="A0A485KSF9"/>
<dbReference type="InterPro" id="IPR036249">
    <property type="entry name" value="Thioredoxin-like_sf"/>
</dbReference>
<protein>
    <submittedName>
        <fullName evidence="5">Aste57867_10974 protein</fullName>
    </submittedName>
</protein>
<keyword evidence="6" id="KW-1185">Reference proteome</keyword>
<dbReference type="InterPro" id="IPR019389">
    <property type="entry name" value="Selenoprotein_T"/>
</dbReference>
<dbReference type="PANTHER" id="PTHR13544">
    <property type="entry name" value="SELENOPROTEIN T"/>
    <property type="match status" value="1"/>
</dbReference>
<sequence>MVAHAGAARACHGLVSRGPSNKQEEEQGFANNYREVAKYLESNYPHLIGRVEGGYHLPPAWKQQVASIIGYVQMLGFAMLLFGEHILSALNLPLDNPLFVQMRENKFVAFGILMVLGSISQSMLTTGAFEVYFNDILIFSKIKANRWPTMHELDQLFQAKGLARH</sequence>
<name>A0A485KSF9_9STRA</name>
<keyword evidence="3" id="KW-0812">Transmembrane</keyword>
<evidence type="ECO:0000313" key="6">
    <source>
        <dbReference type="Proteomes" id="UP000332933"/>
    </source>
</evidence>
<organism evidence="5 6">
    <name type="scientific">Aphanomyces stellatus</name>
    <dbReference type="NCBI Taxonomy" id="120398"/>
    <lineage>
        <taxon>Eukaryota</taxon>
        <taxon>Sar</taxon>
        <taxon>Stramenopiles</taxon>
        <taxon>Oomycota</taxon>
        <taxon>Saprolegniomycetes</taxon>
        <taxon>Saprolegniales</taxon>
        <taxon>Verrucalvaceae</taxon>
        <taxon>Aphanomyces</taxon>
    </lineage>
</organism>
<dbReference type="GO" id="GO:0004791">
    <property type="term" value="F:thioredoxin-disulfide reductase (NADPH) activity"/>
    <property type="evidence" value="ECO:0007669"/>
    <property type="project" value="TreeGrafter"/>
</dbReference>
<dbReference type="NCBIfam" id="TIGR02174">
    <property type="entry name" value="CXXU_selWTH"/>
    <property type="match status" value="1"/>
</dbReference>
<dbReference type="GO" id="GO:0045454">
    <property type="term" value="P:cell redox homeostasis"/>
    <property type="evidence" value="ECO:0007669"/>
    <property type="project" value="TreeGrafter"/>
</dbReference>
<evidence type="ECO:0000313" key="4">
    <source>
        <dbReference type="EMBL" id="KAF0698406.1"/>
    </source>
</evidence>
<reference evidence="4" key="2">
    <citation type="submission" date="2019-06" db="EMBL/GenBank/DDBJ databases">
        <title>Genomics analysis of Aphanomyces spp. identifies a new class of oomycete effector associated with host adaptation.</title>
        <authorList>
            <person name="Gaulin E."/>
        </authorList>
    </citation>
    <scope>NUCLEOTIDE SEQUENCE</scope>
    <source>
        <strain evidence="4">CBS 578.67</strain>
    </source>
</reference>
<dbReference type="InterPro" id="IPR011893">
    <property type="entry name" value="Selenoprotein_Rdx-typ"/>
</dbReference>
<dbReference type="Proteomes" id="UP000332933">
    <property type="component" value="Unassembled WGS sequence"/>
</dbReference>
<evidence type="ECO:0000256" key="2">
    <source>
        <dbReference type="ARBA" id="ARBA00023284"/>
    </source>
</evidence>
<keyword evidence="3" id="KW-0472">Membrane</keyword>
<keyword evidence="1" id="KW-0732">Signal</keyword>
<dbReference type="EMBL" id="CAADRA010005263">
    <property type="protein sequence ID" value="VFT87842.1"/>
    <property type="molecule type" value="Genomic_DNA"/>
</dbReference>
<evidence type="ECO:0000256" key="1">
    <source>
        <dbReference type="ARBA" id="ARBA00022729"/>
    </source>
</evidence>
<evidence type="ECO:0000256" key="3">
    <source>
        <dbReference type="SAM" id="Phobius"/>
    </source>
</evidence>
<keyword evidence="2" id="KW-0676">Redox-active center</keyword>
<dbReference type="GO" id="GO:0005789">
    <property type="term" value="C:endoplasmic reticulum membrane"/>
    <property type="evidence" value="ECO:0007669"/>
    <property type="project" value="TreeGrafter"/>
</dbReference>
<evidence type="ECO:0000313" key="5">
    <source>
        <dbReference type="EMBL" id="VFT87842.1"/>
    </source>
</evidence>
<keyword evidence="3" id="KW-1133">Transmembrane helix</keyword>
<dbReference type="SUPFAM" id="SSF52833">
    <property type="entry name" value="Thioredoxin-like"/>
    <property type="match status" value="1"/>
</dbReference>
<dbReference type="PANTHER" id="PTHR13544:SF0">
    <property type="entry name" value="THIOREDOXIN REDUCTASE-LIKE SELENOPROTEIN T"/>
    <property type="match status" value="1"/>
</dbReference>
<proteinExistence type="predicted"/>
<dbReference type="EMBL" id="VJMH01005242">
    <property type="protein sequence ID" value="KAF0698406.1"/>
    <property type="molecule type" value="Genomic_DNA"/>
</dbReference>
<dbReference type="OrthoDB" id="60822at2759"/>
<accession>A0A485KSF9</accession>
<dbReference type="Pfam" id="PF10262">
    <property type="entry name" value="Rdx"/>
    <property type="match status" value="1"/>
</dbReference>
<dbReference type="Gene3D" id="3.40.30.10">
    <property type="entry name" value="Glutaredoxin"/>
    <property type="match status" value="1"/>
</dbReference>
<feature type="transmembrane region" description="Helical" evidence="3">
    <location>
        <begin position="68"/>
        <end position="87"/>
    </location>
</feature>